<keyword evidence="1" id="KW-0472">Membrane</keyword>
<sequence>MKTYNRSFFLPLMIGGVASLFAIGLMTKPSGQANQPIMALLCSLLAAVAFLVAFLIKRQPPALVVSPEGVVLRESLFGSSRSFSWDEVTQVHYVIEATYSVYQYLPRREVRFMGKGDVQLACLRLNGLAGADFNDIYEYASSVAPHIIWRFPK</sequence>
<gene>
    <name evidence="2" type="ORF">INT76_02785</name>
</gene>
<dbReference type="EMBL" id="CP073084">
    <property type="protein sequence ID" value="QUE54828.1"/>
    <property type="molecule type" value="Genomic_DNA"/>
</dbReference>
<dbReference type="Proteomes" id="UP000677616">
    <property type="component" value="Chromosome"/>
</dbReference>
<keyword evidence="3" id="KW-1185">Reference proteome</keyword>
<evidence type="ECO:0000313" key="2">
    <source>
        <dbReference type="EMBL" id="QUE54828.1"/>
    </source>
</evidence>
<accession>A0ABX7YMY2</accession>
<evidence type="ECO:0000256" key="1">
    <source>
        <dbReference type="SAM" id="Phobius"/>
    </source>
</evidence>
<proteinExistence type="predicted"/>
<feature type="transmembrane region" description="Helical" evidence="1">
    <location>
        <begin position="7"/>
        <end position="25"/>
    </location>
</feature>
<organism evidence="2 3">
    <name type="scientific">Streptococcus oriscaviae</name>
    <dbReference type="NCBI Taxonomy" id="2781599"/>
    <lineage>
        <taxon>Bacteria</taxon>
        <taxon>Bacillati</taxon>
        <taxon>Bacillota</taxon>
        <taxon>Bacilli</taxon>
        <taxon>Lactobacillales</taxon>
        <taxon>Streptococcaceae</taxon>
        <taxon>Streptococcus</taxon>
    </lineage>
</organism>
<name>A0ABX7YMY2_9STRE</name>
<dbReference type="RefSeq" id="WP_212571956.1">
    <property type="nucleotide sequence ID" value="NZ_CP073084.1"/>
</dbReference>
<keyword evidence="1" id="KW-1133">Transmembrane helix</keyword>
<reference evidence="2 3" key="1">
    <citation type="submission" date="2021-04" db="EMBL/GenBank/DDBJ databases">
        <title>Complete genome sequence of a novel Streptococcus species.</title>
        <authorList>
            <person name="Teng J.L.L."/>
        </authorList>
    </citation>
    <scope>NUCLEOTIDE SEQUENCE [LARGE SCALE GENOMIC DNA]</scope>
    <source>
        <strain evidence="2 3">HKU75</strain>
    </source>
</reference>
<protein>
    <submittedName>
        <fullName evidence="2">Uncharacterized protein</fullName>
    </submittedName>
</protein>
<evidence type="ECO:0000313" key="3">
    <source>
        <dbReference type="Proteomes" id="UP000677616"/>
    </source>
</evidence>
<keyword evidence="1" id="KW-0812">Transmembrane</keyword>
<feature type="transmembrane region" description="Helical" evidence="1">
    <location>
        <begin position="37"/>
        <end position="56"/>
    </location>
</feature>